<feature type="domain" description="Sodium/calcium exchanger membrane region" evidence="8">
    <location>
        <begin position="4"/>
        <end position="141"/>
    </location>
</feature>
<evidence type="ECO:0000256" key="7">
    <source>
        <dbReference type="SAM" id="Phobius"/>
    </source>
</evidence>
<dbReference type="PANTHER" id="PTHR31503:SF22">
    <property type="entry name" value="VACUOLAR CALCIUM ION TRANSPORTER"/>
    <property type="match status" value="1"/>
</dbReference>
<dbReference type="GO" id="GO:0016020">
    <property type="term" value="C:membrane"/>
    <property type="evidence" value="ECO:0007669"/>
    <property type="project" value="InterPro"/>
</dbReference>
<sequence length="312" mass="32940">MIYSVLTCVVGIMLIVYFSEKLVESTVGTSLHVGLSTFLISVIFIGFDPENLALGSVASYEGVSGIAMGTVMGSAMVALALALGITALIAPMKFKKVPMQIPLIQVGAVLLFGGLCLDGMLSRVDGMLLLLGYGLALWYLIYLGNRGLDIRPTGEAAEALEEGKEFGKWQAIGLLVISLLAIIAGSEIVVDASSDILAGLELSDTVFGMSALALVVSIEELAREIPAALKGHPEITMGNVIGSVLAFFLFNAGIIALVNPIPIGSELINFYLPVSLAIVLFVTSLMIQKSIGRWAGAILVVAYVGFFLWGYF</sequence>
<keyword evidence="6 7" id="KW-0472">Membrane</keyword>
<dbReference type="AlphaFoldDB" id="A0A6M1T4C7"/>
<comment type="subcellular location">
    <subcellularLocation>
        <location evidence="1">Endomembrane system</location>
        <topology evidence="1">Multi-pass membrane protein</topology>
    </subcellularLocation>
</comment>
<accession>A0A6M1T4C7</accession>
<organism evidence="9 10">
    <name type="scientific">Fodinibius halophilus</name>
    <dbReference type="NCBI Taxonomy" id="1736908"/>
    <lineage>
        <taxon>Bacteria</taxon>
        <taxon>Pseudomonadati</taxon>
        <taxon>Balneolota</taxon>
        <taxon>Balneolia</taxon>
        <taxon>Balneolales</taxon>
        <taxon>Balneolaceae</taxon>
        <taxon>Fodinibius</taxon>
    </lineage>
</organism>
<dbReference type="Proteomes" id="UP000479132">
    <property type="component" value="Unassembled WGS sequence"/>
</dbReference>
<dbReference type="InterPro" id="IPR004837">
    <property type="entry name" value="NaCa_Exmemb"/>
</dbReference>
<protein>
    <submittedName>
        <fullName evidence="9">Sodium:calcium antiporter</fullName>
    </submittedName>
</protein>
<proteinExistence type="predicted"/>
<keyword evidence="10" id="KW-1185">Reference proteome</keyword>
<dbReference type="EMBL" id="JAALLS010000001">
    <property type="protein sequence ID" value="NGP86821.1"/>
    <property type="molecule type" value="Genomic_DNA"/>
</dbReference>
<dbReference type="RefSeq" id="WP_165264992.1">
    <property type="nucleotide sequence ID" value="NZ_JAALLS010000001.1"/>
</dbReference>
<feature type="transmembrane region" description="Helical" evidence="7">
    <location>
        <begin position="67"/>
        <end position="89"/>
    </location>
</feature>
<evidence type="ECO:0000256" key="4">
    <source>
        <dbReference type="ARBA" id="ARBA00022989"/>
    </source>
</evidence>
<gene>
    <name evidence="9" type="ORF">G3569_00535</name>
</gene>
<evidence type="ECO:0000256" key="6">
    <source>
        <dbReference type="ARBA" id="ARBA00023136"/>
    </source>
</evidence>
<keyword evidence="5" id="KW-0406">Ion transport</keyword>
<evidence type="ECO:0000313" key="10">
    <source>
        <dbReference type="Proteomes" id="UP000479132"/>
    </source>
</evidence>
<keyword evidence="3 7" id="KW-0812">Transmembrane</keyword>
<dbReference type="GO" id="GO:0015369">
    <property type="term" value="F:calcium:proton antiporter activity"/>
    <property type="evidence" value="ECO:0007669"/>
    <property type="project" value="TreeGrafter"/>
</dbReference>
<keyword evidence="2" id="KW-0813">Transport</keyword>
<reference evidence="9 10" key="1">
    <citation type="submission" date="2020-02" db="EMBL/GenBank/DDBJ databases">
        <title>Aliifodinibius halophilus 2W32, complete genome.</title>
        <authorList>
            <person name="Li Y."/>
            <person name="Wu S."/>
        </authorList>
    </citation>
    <scope>NUCLEOTIDE SEQUENCE [LARGE SCALE GENOMIC DNA]</scope>
    <source>
        <strain evidence="9 10">2W32</strain>
    </source>
</reference>
<feature type="transmembrane region" description="Helical" evidence="7">
    <location>
        <begin position="27"/>
        <end position="47"/>
    </location>
</feature>
<dbReference type="GO" id="GO:0006874">
    <property type="term" value="P:intracellular calcium ion homeostasis"/>
    <property type="evidence" value="ECO:0007669"/>
    <property type="project" value="TreeGrafter"/>
</dbReference>
<dbReference type="InterPro" id="IPR004713">
    <property type="entry name" value="CaH_exchang"/>
</dbReference>
<dbReference type="Gene3D" id="1.20.1420.30">
    <property type="entry name" value="NCX, central ion-binding region"/>
    <property type="match status" value="1"/>
</dbReference>
<feature type="transmembrane region" description="Helical" evidence="7">
    <location>
        <begin position="101"/>
        <end position="121"/>
    </location>
</feature>
<feature type="transmembrane region" description="Helical" evidence="7">
    <location>
        <begin position="196"/>
        <end position="216"/>
    </location>
</feature>
<evidence type="ECO:0000256" key="2">
    <source>
        <dbReference type="ARBA" id="ARBA00022448"/>
    </source>
</evidence>
<name>A0A6M1T4C7_9BACT</name>
<dbReference type="GO" id="GO:0012505">
    <property type="term" value="C:endomembrane system"/>
    <property type="evidence" value="ECO:0007669"/>
    <property type="project" value="UniProtKB-SubCell"/>
</dbReference>
<dbReference type="InterPro" id="IPR044880">
    <property type="entry name" value="NCX_ion-bd_dom_sf"/>
</dbReference>
<dbReference type="PANTHER" id="PTHR31503">
    <property type="entry name" value="VACUOLAR CALCIUM ION TRANSPORTER"/>
    <property type="match status" value="1"/>
</dbReference>
<keyword evidence="4 7" id="KW-1133">Transmembrane helix</keyword>
<feature type="transmembrane region" description="Helical" evidence="7">
    <location>
        <begin position="171"/>
        <end position="190"/>
    </location>
</feature>
<dbReference type="Pfam" id="PF01699">
    <property type="entry name" value="Na_Ca_ex"/>
    <property type="match status" value="2"/>
</dbReference>
<evidence type="ECO:0000256" key="5">
    <source>
        <dbReference type="ARBA" id="ARBA00023065"/>
    </source>
</evidence>
<evidence type="ECO:0000313" key="9">
    <source>
        <dbReference type="EMBL" id="NGP86821.1"/>
    </source>
</evidence>
<evidence type="ECO:0000259" key="8">
    <source>
        <dbReference type="Pfam" id="PF01699"/>
    </source>
</evidence>
<evidence type="ECO:0000256" key="3">
    <source>
        <dbReference type="ARBA" id="ARBA00022692"/>
    </source>
</evidence>
<feature type="transmembrane region" description="Helical" evidence="7">
    <location>
        <begin position="237"/>
        <end position="258"/>
    </location>
</feature>
<comment type="caution">
    <text evidence="9">The sequence shown here is derived from an EMBL/GenBank/DDBJ whole genome shotgun (WGS) entry which is preliminary data.</text>
</comment>
<feature type="transmembrane region" description="Helical" evidence="7">
    <location>
        <begin position="294"/>
        <end position="311"/>
    </location>
</feature>
<evidence type="ECO:0000256" key="1">
    <source>
        <dbReference type="ARBA" id="ARBA00004127"/>
    </source>
</evidence>
<feature type="transmembrane region" description="Helical" evidence="7">
    <location>
        <begin position="127"/>
        <end position="144"/>
    </location>
</feature>
<feature type="transmembrane region" description="Helical" evidence="7">
    <location>
        <begin position="270"/>
        <end position="287"/>
    </location>
</feature>
<feature type="domain" description="Sodium/calcium exchanger membrane region" evidence="8">
    <location>
        <begin position="171"/>
        <end position="309"/>
    </location>
</feature>